<dbReference type="AlphaFoldDB" id="A0A7W3FJW9"/>
<dbReference type="PANTHER" id="PTHR45436:SF16">
    <property type="entry name" value="HISTIDINE KINASE"/>
    <property type="match status" value="1"/>
</dbReference>
<sequence>MTPKTTPRTPEKGRTSLRTRVTRWLLLYAALLSVAVFLHGQIVNSQAEDLTWTSLLQSELDHFIQRSDEDPNYRWTDTNTVQLFGDDEQSPIPAVYAPYPPGVHDGVRVGDQDKVILVREVRGRKLVLALEITELQHHEDNLGLWMLGSNVLAIVLLGLLVAWGLGRVLKPLTDLSNRIRRLTPEQPGQVIDIDPLASSEQAVITESLNDYIRRNEQFVERERQFINSVSHELRTPIAIIDGAADLASQPGTSAKTTQQQLGRIKQITAQVEELISILLVLAKSPDRLEKTSELIALDELVETLAADHRFLSGDKSLTITVAPAGKPIILAPTAVVSVVIGNLIRNAIENSDKGDIQVSISQRAEVVIDDPGHGMTPQEISALYARMVRGELRDGQGIGLELIARLCGHLGWNLRFEAKDDGRGTRAIVDLSSSLAKS</sequence>
<dbReference type="RefSeq" id="WP_182338070.1">
    <property type="nucleotide sequence ID" value="NZ_JACGXS010000001.1"/>
</dbReference>
<accession>A0A7W3FJW9</accession>
<dbReference type="SUPFAM" id="SSF55874">
    <property type="entry name" value="ATPase domain of HSP90 chaperone/DNA topoisomerase II/histidine kinase"/>
    <property type="match status" value="1"/>
</dbReference>
<dbReference type="EC" id="2.7.13.3" evidence="2"/>
<dbReference type="InterPro" id="IPR003661">
    <property type="entry name" value="HisK_dim/P_dom"/>
</dbReference>
<evidence type="ECO:0000313" key="10">
    <source>
        <dbReference type="EMBL" id="MBA8680921.1"/>
    </source>
</evidence>
<dbReference type="Proteomes" id="UP000547058">
    <property type="component" value="Unassembled WGS sequence"/>
</dbReference>
<keyword evidence="6 10" id="KW-0418">Kinase</keyword>
<gene>
    <name evidence="10" type="ORF">H4O11_03775</name>
</gene>
<dbReference type="EMBL" id="JACGXS010000001">
    <property type="protein sequence ID" value="MBA8680921.1"/>
    <property type="molecule type" value="Genomic_DNA"/>
</dbReference>
<dbReference type="InterPro" id="IPR036890">
    <property type="entry name" value="HATPase_C_sf"/>
</dbReference>
<reference evidence="10 11" key="1">
    <citation type="submission" date="2020-08" db="EMBL/GenBank/DDBJ databases">
        <title>Stenotrophomonas tumulicola JCM 30961.</title>
        <authorList>
            <person name="Deng Y."/>
        </authorList>
    </citation>
    <scope>NUCLEOTIDE SEQUENCE [LARGE SCALE GENOMIC DNA]</scope>
    <source>
        <strain evidence="10 11">JCM 30961</strain>
    </source>
</reference>
<proteinExistence type="predicted"/>
<organism evidence="10 11">
    <name type="scientific">Stenotrophomonas tumulicola</name>
    <dbReference type="NCBI Taxonomy" id="1685415"/>
    <lineage>
        <taxon>Bacteria</taxon>
        <taxon>Pseudomonadati</taxon>
        <taxon>Pseudomonadota</taxon>
        <taxon>Gammaproteobacteria</taxon>
        <taxon>Lysobacterales</taxon>
        <taxon>Lysobacteraceae</taxon>
        <taxon>Stenotrophomonas</taxon>
    </lineage>
</organism>
<evidence type="ECO:0000259" key="9">
    <source>
        <dbReference type="PROSITE" id="PS50109"/>
    </source>
</evidence>
<evidence type="ECO:0000256" key="3">
    <source>
        <dbReference type="ARBA" id="ARBA00022553"/>
    </source>
</evidence>
<keyword evidence="4" id="KW-0808">Transferase</keyword>
<feature type="transmembrane region" description="Helical" evidence="8">
    <location>
        <begin position="21"/>
        <end position="42"/>
    </location>
</feature>
<evidence type="ECO:0000313" key="11">
    <source>
        <dbReference type="Proteomes" id="UP000547058"/>
    </source>
</evidence>
<feature type="domain" description="Histidine kinase" evidence="9">
    <location>
        <begin position="228"/>
        <end position="435"/>
    </location>
</feature>
<dbReference type="GO" id="GO:0005886">
    <property type="term" value="C:plasma membrane"/>
    <property type="evidence" value="ECO:0007669"/>
    <property type="project" value="TreeGrafter"/>
</dbReference>
<dbReference type="Gene3D" id="1.10.287.130">
    <property type="match status" value="1"/>
</dbReference>
<dbReference type="InterPro" id="IPR005467">
    <property type="entry name" value="His_kinase_dom"/>
</dbReference>
<keyword evidence="8" id="KW-0472">Membrane</keyword>
<dbReference type="GO" id="GO:0000155">
    <property type="term" value="F:phosphorelay sensor kinase activity"/>
    <property type="evidence" value="ECO:0007669"/>
    <property type="project" value="InterPro"/>
</dbReference>
<dbReference type="InterPro" id="IPR036097">
    <property type="entry name" value="HisK_dim/P_sf"/>
</dbReference>
<feature type="transmembrane region" description="Helical" evidence="8">
    <location>
        <begin position="144"/>
        <end position="165"/>
    </location>
</feature>
<dbReference type="PROSITE" id="PS50109">
    <property type="entry name" value="HIS_KIN"/>
    <property type="match status" value="1"/>
</dbReference>
<evidence type="ECO:0000256" key="4">
    <source>
        <dbReference type="ARBA" id="ARBA00022679"/>
    </source>
</evidence>
<comment type="catalytic activity">
    <reaction evidence="1">
        <text>ATP + protein L-histidine = ADP + protein N-phospho-L-histidine.</text>
        <dbReference type="EC" id="2.7.13.3"/>
    </reaction>
</comment>
<evidence type="ECO:0000256" key="6">
    <source>
        <dbReference type="ARBA" id="ARBA00022777"/>
    </source>
</evidence>
<keyword evidence="3" id="KW-0597">Phosphoprotein</keyword>
<name>A0A7W3FJW9_9GAMM</name>
<dbReference type="Gene3D" id="3.30.565.10">
    <property type="entry name" value="Histidine kinase-like ATPase, C-terminal domain"/>
    <property type="match status" value="1"/>
</dbReference>
<dbReference type="SMART" id="SM00387">
    <property type="entry name" value="HATPase_c"/>
    <property type="match status" value="1"/>
</dbReference>
<evidence type="ECO:0000256" key="7">
    <source>
        <dbReference type="ARBA" id="ARBA00022989"/>
    </source>
</evidence>
<dbReference type="Pfam" id="PF02518">
    <property type="entry name" value="HATPase_c"/>
    <property type="match status" value="1"/>
</dbReference>
<dbReference type="Pfam" id="PF00512">
    <property type="entry name" value="HisKA"/>
    <property type="match status" value="1"/>
</dbReference>
<keyword evidence="7 8" id="KW-1133">Transmembrane helix</keyword>
<evidence type="ECO:0000256" key="5">
    <source>
        <dbReference type="ARBA" id="ARBA00022692"/>
    </source>
</evidence>
<dbReference type="InterPro" id="IPR003594">
    <property type="entry name" value="HATPase_dom"/>
</dbReference>
<evidence type="ECO:0000256" key="1">
    <source>
        <dbReference type="ARBA" id="ARBA00000085"/>
    </source>
</evidence>
<dbReference type="InterPro" id="IPR050428">
    <property type="entry name" value="TCS_sensor_his_kinase"/>
</dbReference>
<dbReference type="SMART" id="SM00388">
    <property type="entry name" value="HisKA"/>
    <property type="match status" value="1"/>
</dbReference>
<protein>
    <recommendedName>
        <fullName evidence="2">histidine kinase</fullName>
        <ecNumber evidence="2">2.7.13.3</ecNumber>
    </recommendedName>
</protein>
<dbReference type="CDD" id="cd00075">
    <property type="entry name" value="HATPase"/>
    <property type="match status" value="1"/>
</dbReference>
<dbReference type="CDD" id="cd00082">
    <property type="entry name" value="HisKA"/>
    <property type="match status" value="1"/>
</dbReference>
<keyword evidence="5 8" id="KW-0812">Transmembrane</keyword>
<evidence type="ECO:0000256" key="8">
    <source>
        <dbReference type="SAM" id="Phobius"/>
    </source>
</evidence>
<dbReference type="PANTHER" id="PTHR45436">
    <property type="entry name" value="SENSOR HISTIDINE KINASE YKOH"/>
    <property type="match status" value="1"/>
</dbReference>
<dbReference type="SUPFAM" id="SSF47384">
    <property type="entry name" value="Homodimeric domain of signal transducing histidine kinase"/>
    <property type="match status" value="1"/>
</dbReference>
<keyword evidence="11" id="KW-1185">Reference proteome</keyword>
<comment type="caution">
    <text evidence="10">The sequence shown here is derived from an EMBL/GenBank/DDBJ whole genome shotgun (WGS) entry which is preliminary data.</text>
</comment>
<evidence type="ECO:0000256" key="2">
    <source>
        <dbReference type="ARBA" id="ARBA00012438"/>
    </source>
</evidence>